<evidence type="ECO:0000256" key="1">
    <source>
        <dbReference type="ARBA" id="ARBA00013081"/>
    </source>
</evidence>
<comment type="catalytic activity">
    <reaction evidence="4">
        <text>O-phospho-L-seryl-[protein] + H2O = L-seryl-[protein] + phosphate</text>
        <dbReference type="Rhea" id="RHEA:20629"/>
        <dbReference type="Rhea" id="RHEA-COMP:9863"/>
        <dbReference type="Rhea" id="RHEA-COMP:11604"/>
        <dbReference type="ChEBI" id="CHEBI:15377"/>
        <dbReference type="ChEBI" id="CHEBI:29999"/>
        <dbReference type="ChEBI" id="CHEBI:43474"/>
        <dbReference type="ChEBI" id="CHEBI:83421"/>
        <dbReference type="EC" id="3.1.3.16"/>
    </reaction>
</comment>
<dbReference type="PROSITE" id="PS51746">
    <property type="entry name" value="PPM_2"/>
    <property type="match status" value="1"/>
</dbReference>
<dbReference type="Gramene" id="OGLUM08G06900.1">
    <property type="protein sequence ID" value="OGLUM08G06900.1"/>
    <property type="gene ID" value="OGLUM08G06900"/>
</dbReference>
<accession>A0A0E0ASC0</accession>
<dbReference type="EnsemblPlants" id="OGLUM08G06900.1">
    <property type="protein sequence ID" value="OGLUM08G06900.1"/>
    <property type="gene ID" value="OGLUM08G06900"/>
</dbReference>
<protein>
    <recommendedName>
        <fullName evidence="1">protein-serine/threonine phosphatase</fullName>
        <ecNumber evidence="1">3.1.3.16</ecNumber>
    </recommendedName>
</protein>
<feature type="compositionally biased region" description="Polar residues" evidence="6">
    <location>
        <begin position="14"/>
        <end position="27"/>
    </location>
</feature>
<feature type="compositionally biased region" description="Polar residues" evidence="6">
    <location>
        <begin position="52"/>
        <end position="66"/>
    </location>
</feature>
<dbReference type="Gene3D" id="3.60.40.10">
    <property type="entry name" value="PPM-type phosphatase domain"/>
    <property type="match status" value="1"/>
</dbReference>
<dbReference type="AlphaFoldDB" id="A0A0E0ASC0"/>
<feature type="region of interest" description="Disordered" evidence="6">
    <location>
        <begin position="48"/>
        <end position="102"/>
    </location>
</feature>
<evidence type="ECO:0000256" key="5">
    <source>
        <dbReference type="ARBA" id="ARBA00048336"/>
    </source>
</evidence>
<dbReference type="eggNOG" id="KOG0698">
    <property type="taxonomic scope" value="Eukaryota"/>
</dbReference>
<evidence type="ECO:0000256" key="4">
    <source>
        <dbReference type="ARBA" id="ARBA00047761"/>
    </source>
</evidence>
<name>A0A0E0ASC0_9ORYZ</name>
<comment type="catalytic activity">
    <reaction evidence="5">
        <text>O-phospho-L-threonyl-[protein] + H2O = L-threonyl-[protein] + phosphate</text>
        <dbReference type="Rhea" id="RHEA:47004"/>
        <dbReference type="Rhea" id="RHEA-COMP:11060"/>
        <dbReference type="Rhea" id="RHEA-COMP:11605"/>
        <dbReference type="ChEBI" id="CHEBI:15377"/>
        <dbReference type="ChEBI" id="CHEBI:30013"/>
        <dbReference type="ChEBI" id="CHEBI:43474"/>
        <dbReference type="ChEBI" id="CHEBI:61977"/>
        <dbReference type="EC" id="3.1.3.16"/>
    </reaction>
</comment>
<dbReference type="SUPFAM" id="SSF81606">
    <property type="entry name" value="PP2C-like"/>
    <property type="match status" value="1"/>
</dbReference>
<feature type="domain" description="PPM-type phosphatase" evidence="7">
    <location>
        <begin position="285"/>
        <end position="412"/>
    </location>
</feature>
<keyword evidence="2" id="KW-0378">Hydrolase</keyword>
<dbReference type="HOGENOM" id="CLU_054289_0_0_1"/>
<dbReference type="STRING" id="40148.A0A0E0ASC0"/>
<feature type="compositionally biased region" description="Basic residues" evidence="6">
    <location>
        <begin position="137"/>
        <end position="149"/>
    </location>
</feature>
<feature type="region of interest" description="Disordered" evidence="6">
    <location>
        <begin position="193"/>
        <end position="243"/>
    </location>
</feature>
<evidence type="ECO:0000313" key="8">
    <source>
        <dbReference type="EnsemblPlants" id="OGLUM08G06900.1"/>
    </source>
</evidence>
<reference evidence="8" key="2">
    <citation type="submission" date="2018-05" db="EMBL/GenBank/DDBJ databases">
        <title>OgluRS3 (Oryza glumaepatula Reference Sequence Version 3).</title>
        <authorList>
            <person name="Zhang J."/>
            <person name="Kudrna D."/>
            <person name="Lee S."/>
            <person name="Talag J."/>
            <person name="Welchert J."/>
            <person name="Wing R.A."/>
        </authorList>
    </citation>
    <scope>NUCLEOTIDE SEQUENCE [LARGE SCALE GENOMIC DNA]</scope>
</reference>
<dbReference type="Pfam" id="PF00481">
    <property type="entry name" value="PP2C"/>
    <property type="match status" value="1"/>
</dbReference>
<evidence type="ECO:0000256" key="6">
    <source>
        <dbReference type="SAM" id="MobiDB-lite"/>
    </source>
</evidence>
<feature type="compositionally biased region" description="Basic and acidic residues" evidence="6">
    <location>
        <begin position="1"/>
        <end position="11"/>
    </location>
</feature>
<keyword evidence="9" id="KW-1185">Reference proteome</keyword>
<dbReference type="EC" id="3.1.3.16" evidence="1"/>
<dbReference type="PANTHER" id="PTHR47992">
    <property type="entry name" value="PROTEIN PHOSPHATASE"/>
    <property type="match status" value="1"/>
</dbReference>
<proteinExistence type="predicted"/>
<feature type="region of interest" description="Disordered" evidence="6">
    <location>
        <begin position="1"/>
        <end position="34"/>
    </location>
</feature>
<organism evidence="8">
    <name type="scientific">Oryza glumipatula</name>
    <dbReference type="NCBI Taxonomy" id="40148"/>
    <lineage>
        <taxon>Eukaryota</taxon>
        <taxon>Viridiplantae</taxon>
        <taxon>Streptophyta</taxon>
        <taxon>Embryophyta</taxon>
        <taxon>Tracheophyta</taxon>
        <taxon>Spermatophyta</taxon>
        <taxon>Magnoliopsida</taxon>
        <taxon>Liliopsida</taxon>
        <taxon>Poales</taxon>
        <taxon>Poaceae</taxon>
        <taxon>BOP clade</taxon>
        <taxon>Oryzoideae</taxon>
        <taxon>Oryzeae</taxon>
        <taxon>Oryzinae</taxon>
        <taxon>Oryza</taxon>
    </lineage>
</organism>
<dbReference type="InterPro" id="IPR036457">
    <property type="entry name" value="PPM-type-like_dom_sf"/>
</dbReference>
<feature type="compositionally biased region" description="Low complexity" evidence="6">
    <location>
        <begin position="212"/>
        <end position="224"/>
    </location>
</feature>
<feature type="region of interest" description="Disordered" evidence="6">
    <location>
        <begin position="127"/>
        <end position="149"/>
    </location>
</feature>
<dbReference type="Proteomes" id="UP000026961">
    <property type="component" value="Chromosome 8"/>
</dbReference>
<reference evidence="8" key="1">
    <citation type="submission" date="2015-04" db="UniProtKB">
        <authorList>
            <consortium name="EnsemblPlants"/>
        </authorList>
    </citation>
    <scope>IDENTIFICATION</scope>
</reference>
<dbReference type="InterPro" id="IPR015655">
    <property type="entry name" value="PP2C"/>
</dbReference>
<dbReference type="GO" id="GO:0004722">
    <property type="term" value="F:protein serine/threonine phosphatase activity"/>
    <property type="evidence" value="ECO:0007669"/>
    <property type="project" value="UniProtKB-EC"/>
</dbReference>
<keyword evidence="3" id="KW-0904">Protein phosphatase</keyword>
<dbReference type="InterPro" id="IPR001932">
    <property type="entry name" value="PPM-type_phosphatase-like_dom"/>
</dbReference>
<evidence type="ECO:0000313" key="9">
    <source>
        <dbReference type="Proteomes" id="UP000026961"/>
    </source>
</evidence>
<evidence type="ECO:0000256" key="2">
    <source>
        <dbReference type="ARBA" id="ARBA00022801"/>
    </source>
</evidence>
<feature type="compositionally biased region" description="Basic and acidic residues" evidence="6">
    <location>
        <begin position="71"/>
        <end position="81"/>
    </location>
</feature>
<feature type="compositionally biased region" description="Basic and acidic residues" evidence="6">
    <location>
        <begin position="88"/>
        <end position="100"/>
    </location>
</feature>
<sequence>MKPRKSPERKAAPISNNGHQPSHQRATSFIRPAPTPWKRLQLVIIAKHRRTPSASSSDFISRSNQRAYRPPQERSGPKEAKASPNAKELLRSDAPKEDTTRNVAAARPKLEKVFTWRFVGNMKGRHDDVSKKVNGAHGRRRRRTGQRHGKAFASVFTSHTQAPHIDDHRIVHDVSQAVIPRRNQTRQRIHIHTSRAGGSPPASNPAGACLDSAQPPSSPEPSQAVQRRHMQPPPTPRPLPISSFPAAQLLPHLHMLPLTSTRLCLDSSSSDIGRGRSKLSTNKVTHGFHLLEGRSGHDMEDYHVAEYKYANNHEFGLFAIYDGHLGDKVPSYLKANLFNNILKEPLFWTNPQEAIKNAYSSTNKYILENCKQLGPGGSTAVTAIVVEPKKTIDSRRCVGTSPKRRSQGGHDV</sequence>
<evidence type="ECO:0000256" key="3">
    <source>
        <dbReference type="ARBA" id="ARBA00022912"/>
    </source>
</evidence>
<evidence type="ECO:0000259" key="7">
    <source>
        <dbReference type="PROSITE" id="PS51746"/>
    </source>
</evidence>